<proteinExistence type="inferred from homology"/>
<dbReference type="PROSITE" id="PS00629">
    <property type="entry name" value="IMP_1"/>
    <property type="match status" value="1"/>
</dbReference>
<dbReference type="GO" id="GO:0031564">
    <property type="term" value="P:transcription antitermination"/>
    <property type="evidence" value="ECO:0007669"/>
    <property type="project" value="UniProtKB-KW"/>
</dbReference>
<evidence type="ECO:0000313" key="15">
    <source>
        <dbReference type="Proteomes" id="UP000254601"/>
    </source>
</evidence>
<evidence type="ECO:0000256" key="12">
    <source>
        <dbReference type="NCBIfam" id="TIGR02067"/>
    </source>
</evidence>
<evidence type="ECO:0000256" key="10">
    <source>
        <dbReference type="ARBA" id="ARBA00023102"/>
    </source>
</evidence>
<dbReference type="InterPro" id="IPR011809">
    <property type="entry name" value="His_9_proposed"/>
</dbReference>
<dbReference type="NCBIfam" id="TIGR02067">
    <property type="entry name" value="his_9_HisN"/>
    <property type="match status" value="1"/>
</dbReference>
<dbReference type="GO" id="GO:0000105">
    <property type="term" value="P:L-histidine biosynthetic process"/>
    <property type="evidence" value="ECO:0007669"/>
    <property type="project" value="UniProtKB-UniRule"/>
</dbReference>
<evidence type="ECO:0000256" key="6">
    <source>
        <dbReference type="ARBA" id="ARBA00022723"/>
    </source>
</evidence>
<feature type="binding site" evidence="13">
    <location>
        <position position="208"/>
    </location>
    <ligand>
        <name>Mg(2+)</name>
        <dbReference type="ChEBI" id="CHEBI:18420"/>
        <label>1</label>
        <note>catalytic</note>
    </ligand>
</feature>
<name>A0A380MXT3_9GAMM</name>
<keyword evidence="5" id="KW-0028">Amino-acid biosynthesis</keyword>
<evidence type="ECO:0000256" key="3">
    <source>
        <dbReference type="ARBA" id="ARBA00004970"/>
    </source>
</evidence>
<evidence type="ECO:0000256" key="13">
    <source>
        <dbReference type="PIRSR" id="PIRSR600760-2"/>
    </source>
</evidence>
<comment type="cofactor">
    <cofactor evidence="2 13">
        <name>Mg(2+)</name>
        <dbReference type="ChEBI" id="CHEBI:18420"/>
    </cofactor>
</comment>
<feature type="binding site" evidence="13">
    <location>
        <position position="86"/>
    </location>
    <ligand>
        <name>Mg(2+)</name>
        <dbReference type="ChEBI" id="CHEBI:18420"/>
        <label>1</label>
        <note>catalytic</note>
    </ligand>
</feature>
<evidence type="ECO:0000256" key="5">
    <source>
        <dbReference type="ARBA" id="ARBA00022605"/>
    </source>
</evidence>
<evidence type="ECO:0000256" key="9">
    <source>
        <dbReference type="ARBA" id="ARBA00022842"/>
    </source>
</evidence>
<keyword evidence="8" id="KW-0804">Transcription</keyword>
<dbReference type="Pfam" id="PF00459">
    <property type="entry name" value="Inositol_P"/>
    <property type="match status" value="1"/>
</dbReference>
<evidence type="ECO:0000256" key="4">
    <source>
        <dbReference type="ARBA" id="ARBA00009759"/>
    </source>
</evidence>
<accession>A0A380MXT3</accession>
<feature type="binding site" evidence="13">
    <location>
        <position position="69"/>
    </location>
    <ligand>
        <name>Mg(2+)</name>
        <dbReference type="ChEBI" id="CHEBI:18420"/>
        <label>1</label>
        <note>catalytic</note>
    </ligand>
</feature>
<dbReference type="OrthoDB" id="9785695at2"/>
<keyword evidence="9 13" id="KW-0460">Magnesium</keyword>
<reference evidence="14 15" key="1">
    <citation type="submission" date="2018-06" db="EMBL/GenBank/DDBJ databases">
        <authorList>
            <consortium name="Pathogen Informatics"/>
            <person name="Doyle S."/>
        </authorList>
    </citation>
    <scope>NUCLEOTIDE SEQUENCE [LARGE SCALE GENOMIC DNA]</scope>
    <source>
        <strain evidence="14 15">NCTC13337</strain>
    </source>
</reference>
<evidence type="ECO:0000256" key="1">
    <source>
        <dbReference type="ARBA" id="ARBA00001033"/>
    </source>
</evidence>
<protein>
    <recommendedName>
        <fullName evidence="12">Histidinol-phosphatase</fullName>
        <ecNumber evidence="12">3.1.3.15</ecNumber>
    </recommendedName>
</protein>
<feature type="binding site" evidence="13">
    <location>
        <position position="87"/>
    </location>
    <ligand>
        <name>Mg(2+)</name>
        <dbReference type="ChEBI" id="CHEBI:18420"/>
        <label>1</label>
        <note>catalytic</note>
    </ligand>
</feature>
<comment type="similarity">
    <text evidence="4">Belongs to the inositol monophosphatase superfamily.</text>
</comment>
<sequence length="258" mass="29095">MHHHLLELLTFAEHLADEARKITQYYFRQPLSIQNKVDQSPVTIADQKTEAYLRQLIKETYPTHAIIGEEHGSTGNSPYRWILDPIDGTKSYISGFPIYCTLIALLYQEQPLISLIDMPALNERFTATAEQTTQLNQQPIQTAHTQTLSESICYTTSLDMFSAKELPAFQALSNAVRLQRYTGDGYNYAMLAAGWIDLVVESDMKPYDYLPLILIVKKAGGMITDWHGNSLTLNSKGDILATANPALHQQALNYLNQE</sequence>
<evidence type="ECO:0000256" key="11">
    <source>
        <dbReference type="ARBA" id="ARBA00049158"/>
    </source>
</evidence>
<evidence type="ECO:0000256" key="8">
    <source>
        <dbReference type="ARBA" id="ARBA00022814"/>
    </source>
</evidence>
<evidence type="ECO:0000256" key="7">
    <source>
        <dbReference type="ARBA" id="ARBA00022801"/>
    </source>
</evidence>
<dbReference type="InterPro" id="IPR020583">
    <property type="entry name" value="Inositol_monoP_metal-BS"/>
</dbReference>
<dbReference type="Gene3D" id="3.30.540.10">
    <property type="entry name" value="Fructose-1,6-Bisphosphatase, subunit A, domain 1"/>
    <property type="match status" value="1"/>
</dbReference>
<gene>
    <name evidence="14" type="primary">hisN</name>
    <name evidence="14" type="ORF">NCTC13337_02125</name>
</gene>
<keyword evidence="8" id="KW-0889">Transcription antitermination</keyword>
<feature type="binding site" evidence="13">
    <location>
        <position position="84"/>
    </location>
    <ligand>
        <name>Mg(2+)</name>
        <dbReference type="ChEBI" id="CHEBI:18420"/>
        <label>1</label>
        <note>catalytic</note>
    </ligand>
</feature>
<keyword evidence="15" id="KW-1185">Reference proteome</keyword>
<dbReference type="InterPro" id="IPR051090">
    <property type="entry name" value="Inositol_monoP_superfamily"/>
</dbReference>
<dbReference type="GO" id="GO:0052834">
    <property type="term" value="F:inositol monophosphate phosphatase activity"/>
    <property type="evidence" value="ECO:0007669"/>
    <property type="project" value="UniProtKB-EC"/>
</dbReference>
<dbReference type="InterPro" id="IPR000760">
    <property type="entry name" value="Inositol_monophosphatase-like"/>
</dbReference>
<dbReference type="Proteomes" id="UP000254601">
    <property type="component" value="Unassembled WGS sequence"/>
</dbReference>
<keyword evidence="7 14" id="KW-0378">Hydrolase</keyword>
<dbReference type="EC" id="3.1.3.15" evidence="12"/>
<keyword evidence="10" id="KW-0368">Histidine biosynthesis</keyword>
<dbReference type="GO" id="GO:0046872">
    <property type="term" value="F:metal ion binding"/>
    <property type="evidence" value="ECO:0007669"/>
    <property type="project" value="UniProtKB-KW"/>
</dbReference>
<dbReference type="SUPFAM" id="SSF56655">
    <property type="entry name" value="Carbohydrate phosphatase"/>
    <property type="match status" value="1"/>
</dbReference>
<comment type="catalytic activity">
    <reaction evidence="1">
        <text>a myo-inositol phosphate + H2O = myo-inositol + phosphate</text>
        <dbReference type="Rhea" id="RHEA:24056"/>
        <dbReference type="ChEBI" id="CHEBI:15377"/>
        <dbReference type="ChEBI" id="CHEBI:17268"/>
        <dbReference type="ChEBI" id="CHEBI:43474"/>
        <dbReference type="ChEBI" id="CHEBI:84139"/>
        <dbReference type="EC" id="3.1.3.25"/>
    </reaction>
</comment>
<dbReference type="Gene3D" id="3.40.190.80">
    <property type="match status" value="1"/>
</dbReference>
<dbReference type="EMBL" id="UHIC01000001">
    <property type="protein sequence ID" value="SUO97014.1"/>
    <property type="molecule type" value="Genomic_DNA"/>
</dbReference>
<dbReference type="AlphaFoldDB" id="A0A380MXT3"/>
<comment type="catalytic activity">
    <reaction evidence="11">
        <text>L-histidinol phosphate + H2O = L-histidinol + phosphate</text>
        <dbReference type="Rhea" id="RHEA:14465"/>
        <dbReference type="ChEBI" id="CHEBI:15377"/>
        <dbReference type="ChEBI" id="CHEBI:43474"/>
        <dbReference type="ChEBI" id="CHEBI:57699"/>
        <dbReference type="ChEBI" id="CHEBI:57980"/>
        <dbReference type="EC" id="3.1.3.15"/>
    </reaction>
</comment>
<organism evidence="14 15">
    <name type="scientific">Suttonella ornithocola</name>
    <dbReference type="NCBI Taxonomy" id="279832"/>
    <lineage>
        <taxon>Bacteria</taxon>
        <taxon>Pseudomonadati</taxon>
        <taxon>Pseudomonadota</taxon>
        <taxon>Gammaproteobacteria</taxon>
        <taxon>Cardiobacteriales</taxon>
        <taxon>Cardiobacteriaceae</taxon>
        <taxon>Suttonella</taxon>
    </lineage>
</organism>
<keyword evidence="6 13" id="KW-0479">Metal-binding</keyword>
<dbReference type="PANTHER" id="PTHR43200">
    <property type="entry name" value="PHOSPHATASE"/>
    <property type="match status" value="1"/>
</dbReference>
<dbReference type="PRINTS" id="PR00377">
    <property type="entry name" value="IMPHPHTASES"/>
</dbReference>
<dbReference type="UniPathway" id="UPA00031">
    <property type="reaction ID" value="UER00013"/>
</dbReference>
<dbReference type="RefSeq" id="WP_072576733.1">
    <property type="nucleotide sequence ID" value="NZ_LWHB01000094.1"/>
</dbReference>
<evidence type="ECO:0000313" key="14">
    <source>
        <dbReference type="EMBL" id="SUO97014.1"/>
    </source>
</evidence>
<dbReference type="FunFam" id="3.30.540.10:FF:000003">
    <property type="entry name" value="Inositol-1-monophosphatase"/>
    <property type="match status" value="1"/>
</dbReference>
<dbReference type="GO" id="GO:0004401">
    <property type="term" value="F:histidinol-phosphatase activity"/>
    <property type="evidence" value="ECO:0007669"/>
    <property type="project" value="UniProtKB-UniRule"/>
</dbReference>
<evidence type="ECO:0000256" key="2">
    <source>
        <dbReference type="ARBA" id="ARBA00001946"/>
    </source>
</evidence>
<keyword evidence="8" id="KW-0805">Transcription regulation</keyword>
<dbReference type="PANTHER" id="PTHR43200:SF6">
    <property type="entry name" value="3'(2'),5'-BISPHOSPHATE NUCLEOTIDASE"/>
    <property type="match status" value="1"/>
</dbReference>
<dbReference type="CDD" id="cd01641">
    <property type="entry name" value="Bacterial_IMPase_like_1"/>
    <property type="match status" value="1"/>
</dbReference>
<comment type="pathway">
    <text evidence="3">Amino-acid biosynthesis; L-histidine biosynthesis; L-histidine from 5-phospho-alpha-D-ribose 1-diphosphate: step 8/9.</text>
</comment>